<name>A0A9W9ZTN6_9CNID</name>
<dbReference type="GO" id="GO:0102193">
    <property type="term" value="F:protein-ribulosamine 3-kinase activity"/>
    <property type="evidence" value="ECO:0007669"/>
    <property type="project" value="UniProtKB-EC"/>
</dbReference>
<evidence type="ECO:0000256" key="5">
    <source>
        <dbReference type="ARBA" id="ARBA00022777"/>
    </source>
</evidence>
<evidence type="ECO:0000256" key="2">
    <source>
        <dbReference type="ARBA" id="ARBA00011961"/>
    </source>
</evidence>
<dbReference type="EC" id="2.7.1.172" evidence="2"/>
<keyword evidence="5 8" id="KW-0418">Kinase</keyword>
<accession>A0A9W9ZTN6</accession>
<dbReference type="GO" id="GO:0005737">
    <property type="term" value="C:cytoplasm"/>
    <property type="evidence" value="ECO:0007669"/>
    <property type="project" value="UniProtKB-ARBA"/>
</dbReference>
<dbReference type="GO" id="GO:0016301">
    <property type="term" value="F:kinase activity"/>
    <property type="evidence" value="ECO:0007669"/>
    <property type="project" value="UniProtKB-KW"/>
</dbReference>
<dbReference type="Pfam" id="PF03881">
    <property type="entry name" value="Fructosamin_kin"/>
    <property type="match status" value="1"/>
</dbReference>
<comment type="caution">
    <text evidence="8">The sequence shown here is derived from an EMBL/GenBank/DDBJ whole genome shotgun (WGS) entry which is preliminary data.</text>
</comment>
<organism evidence="8 9">
    <name type="scientific">Desmophyllum pertusum</name>
    <dbReference type="NCBI Taxonomy" id="174260"/>
    <lineage>
        <taxon>Eukaryota</taxon>
        <taxon>Metazoa</taxon>
        <taxon>Cnidaria</taxon>
        <taxon>Anthozoa</taxon>
        <taxon>Hexacorallia</taxon>
        <taxon>Scleractinia</taxon>
        <taxon>Caryophylliina</taxon>
        <taxon>Caryophylliidae</taxon>
        <taxon>Desmophyllum</taxon>
    </lineage>
</organism>
<keyword evidence="4" id="KW-0547">Nucleotide-binding</keyword>
<dbReference type="PANTHER" id="PTHR12149">
    <property type="entry name" value="FRUCTOSAMINE 3 KINASE-RELATED PROTEIN"/>
    <property type="match status" value="1"/>
</dbReference>
<dbReference type="PANTHER" id="PTHR12149:SF8">
    <property type="entry name" value="PROTEIN-RIBULOSAMINE 3-KINASE"/>
    <property type="match status" value="1"/>
</dbReference>
<dbReference type="PROSITE" id="PS51257">
    <property type="entry name" value="PROKAR_LIPOPROTEIN"/>
    <property type="match status" value="1"/>
</dbReference>
<sequence>MAEASRPLKLEEFLKKELNTTKCQGLALASGGCISEGRSFDTDHGKIFVKVNAKSEARKMFEGECNSLDAIYLSNTVRVPKPIKVLGNPCGSGAVFVLEHLEMKSLRKCQSQLGTELGR</sequence>
<dbReference type="Gene3D" id="3.30.200.20">
    <property type="entry name" value="Phosphorylase Kinase, domain 1"/>
    <property type="match status" value="1"/>
</dbReference>
<dbReference type="EMBL" id="MU825874">
    <property type="protein sequence ID" value="KAJ7386944.1"/>
    <property type="molecule type" value="Genomic_DNA"/>
</dbReference>
<dbReference type="InterPro" id="IPR016477">
    <property type="entry name" value="Fructo-/Ketosamine-3-kinase"/>
</dbReference>
<dbReference type="GO" id="GO:0005524">
    <property type="term" value="F:ATP binding"/>
    <property type="evidence" value="ECO:0007669"/>
    <property type="project" value="UniProtKB-KW"/>
</dbReference>
<evidence type="ECO:0000256" key="4">
    <source>
        <dbReference type="ARBA" id="ARBA00022741"/>
    </source>
</evidence>
<dbReference type="FunFam" id="3.30.200.20:FF:000264">
    <property type="entry name" value="Protein-ribulosamine 3-kinase, chloroplastic"/>
    <property type="match status" value="1"/>
</dbReference>
<keyword evidence="9" id="KW-1185">Reference proteome</keyword>
<keyword evidence="6" id="KW-0067">ATP-binding</keyword>
<evidence type="ECO:0000256" key="6">
    <source>
        <dbReference type="ARBA" id="ARBA00022840"/>
    </source>
</evidence>
<evidence type="ECO:0000313" key="9">
    <source>
        <dbReference type="Proteomes" id="UP001163046"/>
    </source>
</evidence>
<evidence type="ECO:0000313" key="8">
    <source>
        <dbReference type="EMBL" id="KAJ7386944.1"/>
    </source>
</evidence>
<dbReference type="AlphaFoldDB" id="A0A9W9ZTN6"/>
<evidence type="ECO:0000256" key="7">
    <source>
        <dbReference type="ARBA" id="ARBA00048655"/>
    </source>
</evidence>
<comment type="catalytic activity">
    <reaction evidence="7">
        <text>N(6)-D-ribulosyl-L-lysyl-[protein] + ATP = N(6)-(3-O-phospho-D-ribulosyl)-L-lysyl-[protein] + ADP + H(+)</text>
        <dbReference type="Rhea" id="RHEA:48432"/>
        <dbReference type="Rhea" id="RHEA-COMP:12103"/>
        <dbReference type="Rhea" id="RHEA-COMP:12104"/>
        <dbReference type="ChEBI" id="CHEBI:15378"/>
        <dbReference type="ChEBI" id="CHEBI:30616"/>
        <dbReference type="ChEBI" id="CHEBI:90418"/>
        <dbReference type="ChEBI" id="CHEBI:90420"/>
        <dbReference type="ChEBI" id="CHEBI:456216"/>
        <dbReference type="EC" id="2.7.1.172"/>
    </reaction>
    <physiologicalReaction direction="left-to-right" evidence="7">
        <dbReference type="Rhea" id="RHEA:48433"/>
    </physiologicalReaction>
</comment>
<evidence type="ECO:0000256" key="1">
    <source>
        <dbReference type="ARBA" id="ARBA00009460"/>
    </source>
</evidence>
<evidence type="ECO:0000256" key="3">
    <source>
        <dbReference type="ARBA" id="ARBA00022679"/>
    </source>
</evidence>
<keyword evidence="3 8" id="KW-0808">Transferase</keyword>
<reference evidence="8" key="1">
    <citation type="submission" date="2023-01" db="EMBL/GenBank/DDBJ databases">
        <title>Genome assembly of the deep-sea coral Lophelia pertusa.</title>
        <authorList>
            <person name="Herrera S."/>
            <person name="Cordes E."/>
        </authorList>
    </citation>
    <scope>NUCLEOTIDE SEQUENCE</scope>
    <source>
        <strain evidence="8">USNM1676648</strain>
        <tissue evidence="8">Polyp</tissue>
    </source>
</reference>
<protein>
    <recommendedName>
        <fullName evidence="2">protein-ribulosamine 3-kinase</fullName>
        <ecNumber evidence="2">2.7.1.172</ecNumber>
    </recommendedName>
</protein>
<comment type="similarity">
    <text evidence="1">Belongs to the fructosamine kinase family.</text>
</comment>
<dbReference type="OrthoDB" id="5772781at2759"/>
<proteinExistence type="inferred from homology"/>
<gene>
    <name evidence="8" type="primary">FN3KRP_1</name>
    <name evidence="8" type="ORF">OS493_003902</name>
</gene>
<dbReference type="Proteomes" id="UP001163046">
    <property type="component" value="Unassembled WGS sequence"/>
</dbReference>